<proteinExistence type="predicted"/>
<organism evidence="1 2">
    <name type="scientific">Lactuca sativa</name>
    <name type="common">Garden lettuce</name>
    <dbReference type="NCBI Taxonomy" id="4236"/>
    <lineage>
        <taxon>Eukaryota</taxon>
        <taxon>Viridiplantae</taxon>
        <taxon>Streptophyta</taxon>
        <taxon>Embryophyta</taxon>
        <taxon>Tracheophyta</taxon>
        <taxon>Spermatophyta</taxon>
        <taxon>Magnoliopsida</taxon>
        <taxon>eudicotyledons</taxon>
        <taxon>Gunneridae</taxon>
        <taxon>Pentapetalae</taxon>
        <taxon>asterids</taxon>
        <taxon>campanulids</taxon>
        <taxon>Asterales</taxon>
        <taxon>Asteraceae</taxon>
        <taxon>Cichorioideae</taxon>
        <taxon>Cichorieae</taxon>
        <taxon>Lactucinae</taxon>
        <taxon>Lactuca</taxon>
    </lineage>
</organism>
<evidence type="ECO:0000313" key="1">
    <source>
        <dbReference type="EMBL" id="KAJ0226762.1"/>
    </source>
</evidence>
<name>A0A9R1WHE5_LACSA</name>
<gene>
    <name evidence="1" type="ORF">LSAT_V11C100040300</name>
</gene>
<dbReference type="Proteomes" id="UP000235145">
    <property type="component" value="Unassembled WGS sequence"/>
</dbReference>
<dbReference type="EMBL" id="NBSK02000001">
    <property type="protein sequence ID" value="KAJ0226762.1"/>
    <property type="molecule type" value="Genomic_DNA"/>
</dbReference>
<accession>A0A9R1WHE5</accession>
<keyword evidence="2" id="KW-1185">Reference proteome</keyword>
<evidence type="ECO:0000313" key="2">
    <source>
        <dbReference type="Proteomes" id="UP000235145"/>
    </source>
</evidence>
<dbReference type="AlphaFoldDB" id="A0A9R1WHE5"/>
<comment type="caution">
    <text evidence="1">The sequence shown here is derived from an EMBL/GenBank/DDBJ whole genome shotgun (WGS) entry which is preliminary data.</text>
</comment>
<sequence>MERTLALELYPRSSPKYLVMHGRMQQNKRSCNLAMDAWKWQHKNLRYICQRFACKALILVPYILEALTRQLPIVEIEFNAFILGFEFSIFGFYQDKLQIRSMCMVCKKL</sequence>
<reference evidence="1 2" key="1">
    <citation type="journal article" date="2017" name="Nat. Commun.">
        <title>Genome assembly with in vitro proximity ligation data and whole-genome triplication in lettuce.</title>
        <authorList>
            <person name="Reyes-Chin-Wo S."/>
            <person name="Wang Z."/>
            <person name="Yang X."/>
            <person name="Kozik A."/>
            <person name="Arikit S."/>
            <person name="Song C."/>
            <person name="Xia L."/>
            <person name="Froenicke L."/>
            <person name="Lavelle D.O."/>
            <person name="Truco M.J."/>
            <person name="Xia R."/>
            <person name="Zhu S."/>
            <person name="Xu C."/>
            <person name="Xu H."/>
            <person name="Xu X."/>
            <person name="Cox K."/>
            <person name="Korf I."/>
            <person name="Meyers B.C."/>
            <person name="Michelmore R.W."/>
        </authorList>
    </citation>
    <scope>NUCLEOTIDE SEQUENCE [LARGE SCALE GENOMIC DNA]</scope>
    <source>
        <strain evidence="2">cv. Salinas</strain>
        <tissue evidence="1">Seedlings</tissue>
    </source>
</reference>
<protein>
    <submittedName>
        <fullName evidence="1">Uncharacterized protein</fullName>
    </submittedName>
</protein>